<feature type="region of interest" description="Disordered" evidence="1">
    <location>
        <begin position="250"/>
        <end position="320"/>
    </location>
</feature>
<evidence type="ECO:0000313" key="3">
    <source>
        <dbReference type="Proteomes" id="UP000032141"/>
    </source>
</evidence>
<keyword evidence="3" id="KW-1185">Reference proteome</keyword>
<dbReference type="HOGENOM" id="CLU_524164_0_0_1"/>
<evidence type="ECO:0000256" key="1">
    <source>
        <dbReference type="SAM" id="MobiDB-lite"/>
    </source>
</evidence>
<proteinExistence type="predicted"/>
<reference evidence="2" key="2">
    <citation type="submission" date="2015-03" db="UniProtKB">
        <authorList>
            <consortium name="EnsemblPlants"/>
        </authorList>
    </citation>
    <scope>IDENTIFICATION</scope>
</reference>
<evidence type="ECO:0008006" key="4">
    <source>
        <dbReference type="Google" id="ProtNLM"/>
    </source>
</evidence>
<dbReference type="Gramene" id="Bo6g047870.1">
    <property type="protein sequence ID" value="Bo6g047870.1"/>
    <property type="gene ID" value="Bo6g047870"/>
</dbReference>
<dbReference type="Pfam" id="PF04827">
    <property type="entry name" value="Plant_tran"/>
    <property type="match status" value="1"/>
</dbReference>
<dbReference type="PANTHER" id="PTHR47150:SF5">
    <property type="entry name" value="OS07G0546750 PROTEIN"/>
    <property type="match status" value="1"/>
</dbReference>
<feature type="compositionally biased region" description="Basic and acidic residues" evidence="1">
    <location>
        <begin position="261"/>
        <end position="285"/>
    </location>
</feature>
<organism evidence="2 3">
    <name type="scientific">Brassica oleracea var. oleracea</name>
    <dbReference type="NCBI Taxonomy" id="109376"/>
    <lineage>
        <taxon>Eukaryota</taxon>
        <taxon>Viridiplantae</taxon>
        <taxon>Streptophyta</taxon>
        <taxon>Embryophyta</taxon>
        <taxon>Tracheophyta</taxon>
        <taxon>Spermatophyta</taxon>
        <taxon>Magnoliopsida</taxon>
        <taxon>eudicotyledons</taxon>
        <taxon>Gunneridae</taxon>
        <taxon>Pentapetalae</taxon>
        <taxon>rosids</taxon>
        <taxon>malvids</taxon>
        <taxon>Brassicales</taxon>
        <taxon>Brassicaceae</taxon>
        <taxon>Brassiceae</taxon>
        <taxon>Brassica</taxon>
    </lineage>
</organism>
<dbReference type="Proteomes" id="UP000032141">
    <property type="component" value="Chromosome C6"/>
</dbReference>
<name>A0A0D3CS01_BRAOL</name>
<protein>
    <recommendedName>
        <fullName evidence="4">DDE Tnp4 domain-containing protein</fullName>
    </recommendedName>
</protein>
<dbReference type="EnsemblPlants" id="Bo6g047870.1">
    <property type="protein sequence ID" value="Bo6g047870.1"/>
    <property type="gene ID" value="Bo6g047870"/>
</dbReference>
<dbReference type="PANTHER" id="PTHR47150">
    <property type="entry name" value="OS12G0169200 PROTEIN"/>
    <property type="match status" value="1"/>
</dbReference>
<accession>A0A0D3CS01</accession>
<feature type="compositionally biased region" description="Basic and acidic residues" evidence="1">
    <location>
        <begin position="305"/>
        <end position="317"/>
    </location>
</feature>
<reference evidence="2 3" key="1">
    <citation type="journal article" date="2014" name="Genome Biol.">
        <title>Transcriptome and methylome profiling reveals relics of genome dominance in the mesopolyploid Brassica oleracea.</title>
        <authorList>
            <person name="Parkin I.A."/>
            <person name="Koh C."/>
            <person name="Tang H."/>
            <person name="Robinson S.J."/>
            <person name="Kagale S."/>
            <person name="Clarke W.E."/>
            <person name="Town C.D."/>
            <person name="Nixon J."/>
            <person name="Krishnakumar V."/>
            <person name="Bidwell S.L."/>
            <person name="Denoeud F."/>
            <person name="Belcram H."/>
            <person name="Links M.G."/>
            <person name="Just J."/>
            <person name="Clarke C."/>
            <person name="Bender T."/>
            <person name="Huebert T."/>
            <person name="Mason A.S."/>
            <person name="Pires J.C."/>
            <person name="Barker G."/>
            <person name="Moore J."/>
            <person name="Walley P.G."/>
            <person name="Manoli S."/>
            <person name="Batley J."/>
            <person name="Edwards D."/>
            <person name="Nelson M.N."/>
            <person name="Wang X."/>
            <person name="Paterson A.H."/>
            <person name="King G."/>
            <person name="Bancroft I."/>
            <person name="Chalhoub B."/>
            <person name="Sharpe A.G."/>
        </authorList>
    </citation>
    <scope>NUCLEOTIDE SEQUENCE</scope>
    <source>
        <strain evidence="2 3">cv. TO1000</strain>
    </source>
</reference>
<dbReference type="AlphaFoldDB" id="A0A0D3CS01"/>
<sequence length="520" mass="60057">MKEKWRRRDEAMRETSLVIRKIIKEIRVDYCREYRPTRHCRHRSTELHLPRPISTSLHRSTSIPVWSKRREQDFVVSTIKGNLSDICCISSSPSRVALLSLVLGCKVEQCRRLRQRIRRFYPISGNEKDIGRGSRVGAVSDESFERSSLLDQIELELEGMLRSQSLFLIVIVFMLISMVNQAGSDGIKAESKDGEDLYLLGDRRSCWKTWLPKTYCKGGLGTSRCLRRCWEWSRGLEEARYEEAVLVEMEPSKKKKRRKREKTDIRKTKKMEEDDGDDRTRDGRKAAAKKRKFDDGAQSSTSHATESKTSEADEGTNRPRVLKHLRHVVGQLTYAESFQFGHKTEQASCSCSDDGVKVAKDEKASALRRCHLHTLTFIQSIPIPQSPQAVLFAQRQEAVRKDVERAFGVSQARFSIVKNLAPFWDKIKIGNIMSACIILHNMIVEDERDEYTQFDVSEFQQREGNRSSHVDLTYSTDIPTNIANMMGVRTRIRDRQVHQQLKADLVEHMRSKFGRDQDNN</sequence>
<evidence type="ECO:0000313" key="2">
    <source>
        <dbReference type="EnsemblPlants" id="Bo6g047870.1"/>
    </source>
</evidence>
<dbReference type="InterPro" id="IPR006912">
    <property type="entry name" value="Harbinger_derived_prot"/>
</dbReference>